<feature type="transmembrane region" description="Helical" evidence="1">
    <location>
        <begin position="158"/>
        <end position="176"/>
    </location>
</feature>
<gene>
    <name evidence="2" type="ORF">Fcan01_20263</name>
</gene>
<evidence type="ECO:0000313" key="3">
    <source>
        <dbReference type="Proteomes" id="UP000198287"/>
    </source>
</evidence>
<keyword evidence="1" id="KW-0472">Membrane</keyword>
<feature type="transmembrane region" description="Helical" evidence="1">
    <location>
        <begin position="105"/>
        <end position="122"/>
    </location>
</feature>
<evidence type="ECO:0000313" key="2">
    <source>
        <dbReference type="EMBL" id="OXA45211.1"/>
    </source>
</evidence>
<accession>A0A226DKS5</accession>
<organism evidence="2 3">
    <name type="scientific">Folsomia candida</name>
    <name type="common">Springtail</name>
    <dbReference type="NCBI Taxonomy" id="158441"/>
    <lineage>
        <taxon>Eukaryota</taxon>
        <taxon>Metazoa</taxon>
        <taxon>Ecdysozoa</taxon>
        <taxon>Arthropoda</taxon>
        <taxon>Hexapoda</taxon>
        <taxon>Collembola</taxon>
        <taxon>Entomobryomorpha</taxon>
        <taxon>Isotomoidea</taxon>
        <taxon>Isotomidae</taxon>
        <taxon>Proisotominae</taxon>
        <taxon>Folsomia</taxon>
    </lineage>
</organism>
<proteinExistence type="predicted"/>
<sequence length="456" mass="52990">MRKYAEKLLDSGFDFYKTRFNPLRVQDVMLKIFSVRLNYTITRNNLRQVGAAYITLFADTSYKYLIDDKDLWVFIGAKALHFKFQAYARRICREDYLALISPYDIAIWCFILSGTVLLVLLFKRFDRNGTIQFKEISLNVFVTVLDQPFPGKMNFYEMRALICAWFLGFVVVNNVYKSFMVSSLAAPIPLRVPSTLGELANWDRYPIQTITFTEMLNADKDEKSESILKKLIIAHILRISEIRSPKFSIFEKLQEKTKHCDTDIVSLVEFANSTFVRSSVEFSREEELVVGEVFAVIDSNEILWKLENILNFFSGGFKSAKNNDPTFYTNYFVWLTDANFFFVLFSRKLGQIVESGIFTHLQNLEKVGAQLNLAVNVKHMNVTELNWSTQFQKIVFGTPENQEGVDEAMDLAKLWVPFTLILVLLFLELVIFMGEIIYVRIQYEVKVRNCVNEQIE</sequence>
<name>A0A226DKS5_FOLCA</name>
<dbReference type="AlphaFoldDB" id="A0A226DKS5"/>
<comment type="caution">
    <text evidence="2">The sequence shown here is derived from an EMBL/GenBank/DDBJ whole genome shotgun (WGS) entry which is preliminary data.</text>
</comment>
<feature type="transmembrane region" description="Helical" evidence="1">
    <location>
        <begin position="414"/>
        <end position="439"/>
    </location>
</feature>
<keyword evidence="1" id="KW-1133">Transmembrane helix</keyword>
<keyword evidence="3" id="KW-1185">Reference proteome</keyword>
<dbReference type="Proteomes" id="UP000198287">
    <property type="component" value="Unassembled WGS sequence"/>
</dbReference>
<keyword evidence="1" id="KW-0812">Transmembrane</keyword>
<protein>
    <submittedName>
        <fullName evidence="2">Uncharacterized protein</fullName>
    </submittedName>
</protein>
<evidence type="ECO:0000256" key="1">
    <source>
        <dbReference type="SAM" id="Phobius"/>
    </source>
</evidence>
<reference evidence="2 3" key="1">
    <citation type="submission" date="2015-12" db="EMBL/GenBank/DDBJ databases">
        <title>The genome of Folsomia candida.</title>
        <authorList>
            <person name="Faddeeva A."/>
            <person name="Derks M.F."/>
            <person name="Anvar Y."/>
            <person name="Smit S."/>
            <person name="Van Straalen N."/>
            <person name="Roelofs D."/>
        </authorList>
    </citation>
    <scope>NUCLEOTIDE SEQUENCE [LARGE SCALE GENOMIC DNA]</scope>
    <source>
        <strain evidence="2 3">VU population</strain>
        <tissue evidence="2">Whole body</tissue>
    </source>
</reference>
<dbReference type="EMBL" id="LNIX01000018">
    <property type="protein sequence ID" value="OXA45211.1"/>
    <property type="molecule type" value="Genomic_DNA"/>
</dbReference>